<dbReference type="EMBL" id="JARMAB010000006">
    <property type="protein sequence ID" value="MED1202525.1"/>
    <property type="molecule type" value="Genomic_DNA"/>
</dbReference>
<reference evidence="2 3" key="1">
    <citation type="submission" date="2023-03" db="EMBL/GenBank/DDBJ databases">
        <title>Bacillus Genome Sequencing.</title>
        <authorList>
            <person name="Dunlap C."/>
        </authorList>
    </citation>
    <scope>NUCLEOTIDE SEQUENCE [LARGE SCALE GENOMIC DNA]</scope>
    <source>
        <strain evidence="2 3">B-23453</strain>
    </source>
</reference>
<evidence type="ECO:0000256" key="1">
    <source>
        <dbReference type="SAM" id="Phobius"/>
    </source>
</evidence>
<keyword evidence="1" id="KW-1133">Transmembrane helix</keyword>
<gene>
    <name evidence="2" type="ORF">P4T90_05385</name>
</gene>
<accession>A0ABU6MCX8</accession>
<sequence>MAVWIFLSMIVLAFVLNILGLLKVIPLYITSPFLFLSLLSFFYYLNVRKRFKGFR</sequence>
<dbReference type="RefSeq" id="WP_198160235.1">
    <property type="nucleotide sequence ID" value="NZ_JARMAB010000006.1"/>
</dbReference>
<feature type="transmembrane region" description="Helical" evidence="1">
    <location>
        <begin position="28"/>
        <end position="45"/>
    </location>
</feature>
<comment type="caution">
    <text evidence="2">The sequence shown here is derived from an EMBL/GenBank/DDBJ whole genome shotgun (WGS) entry which is preliminary data.</text>
</comment>
<evidence type="ECO:0000313" key="3">
    <source>
        <dbReference type="Proteomes" id="UP001341444"/>
    </source>
</evidence>
<keyword evidence="1" id="KW-0812">Transmembrane</keyword>
<protein>
    <submittedName>
        <fullName evidence="2">Uncharacterized protein</fullName>
    </submittedName>
</protein>
<name>A0ABU6MCX8_9BACI</name>
<dbReference type="Proteomes" id="UP001341444">
    <property type="component" value="Unassembled WGS sequence"/>
</dbReference>
<evidence type="ECO:0000313" key="2">
    <source>
        <dbReference type="EMBL" id="MED1202525.1"/>
    </source>
</evidence>
<organism evidence="2 3">
    <name type="scientific">Heyndrickxia acidicola</name>
    <dbReference type="NCBI Taxonomy" id="209389"/>
    <lineage>
        <taxon>Bacteria</taxon>
        <taxon>Bacillati</taxon>
        <taxon>Bacillota</taxon>
        <taxon>Bacilli</taxon>
        <taxon>Bacillales</taxon>
        <taxon>Bacillaceae</taxon>
        <taxon>Heyndrickxia</taxon>
    </lineage>
</organism>
<keyword evidence="1" id="KW-0472">Membrane</keyword>
<proteinExistence type="predicted"/>
<feature type="transmembrane region" description="Helical" evidence="1">
    <location>
        <begin position="5"/>
        <end position="22"/>
    </location>
</feature>
<keyword evidence="3" id="KW-1185">Reference proteome</keyword>